<evidence type="ECO:0000313" key="2">
    <source>
        <dbReference type="EMBL" id="SMC70971.1"/>
    </source>
</evidence>
<evidence type="ECO:0000313" key="3">
    <source>
        <dbReference type="Proteomes" id="UP000192393"/>
    </source>
</evidence>
<organism evidence="2 3">
    <name type="scientific">Moheibacter sediminis</name>
    <dbReference type="NCBI Taxonomy" id="1434700"/>
    <lineage>
        <taxon>Bacteria</taxon>
        <taxon>Pseudomonadati</taxon>
        <taxon>Bacteroidota</taxon>
        <taxon>Flavobacteriia</taxon>
        <taxon>Flavobacteriales</taxon>
        <taxon>Weeksellaceae</taxon>
        <taxon>Moheibacter</taxon>
    </lineage>
</organism>
<proteinExistence type="predicted"/>
<dbReference type="RefSeq" id="WP_084017574.1">
    <property type="nucleotide sequence ID" value="NZ_FWXS01000006.1"/>
</dbReference>
<dbReference type="SUPFAM" id="SSF56935">
    <property type="entry name" value="Porins"/>
    <property type="match status" value="1"/>
</dbReference>
<feature type="signal peptide" evidence="1">
    <location>
        <begin position="1"/>
        <end position="19"/>
    </location>
</feature>
<protein>
    <submittedName>
        <fullName evidence="2">Putative porin</fullName>
    </submittedName>
</protein>
<sequence length="657" mass="76493">MKQLFGLLFLLICFFNLDAQIIQNNQDQKAVQDSLNEFSKREVANDSLAVHNPTILDYKYWTERNTKPEVIDTALTIESLYNQNFTQKDVFGKMFFPNFGQTFNPLEYEESNPRIQLLPTGKSFNYIYAEDVKYYDVKTPSTEFIYENGLREGQYLSTTFTHNLTPQWNYSARYRGLRSVGRYANSLAANNAFIATLSHQSKNERLKIWTHFMSQNIDNEENGGIQNLDEFVKDDSLGTTNRQNILVNLDYTDTEFDSRRFHVGSSYGFFGKAKSDSLSTGSPLRIKNVFTYEKQKYLHKENTAEDYYQSAVFIGLGRRNLRSFETLQNTSTLEFTWGERLLIEAGFRYENVKLYSPDPLTQGLVNIPQQMEDQLIGGIAKLYFDWNEKIKLNADAEFKSGEIFKSQYNVNAVLDIQPIDGYHIIGGALLQSAYPSLNVIYNQSFYKDFNYYNIGFDNTNTQKLFGKIDLEKLNTDVEASLYNVEKYVYVGSDFRPRQLDGSISLFQIKANNLLTYKKFNLRTTVQYQKVTQNAAFMPLPDLIARASIYWQSKVFDNAAEVQIGFNANYFTEFESREFFPVINEFMLQRTNTETGIQKIGGFPMLDFFLNIKVDRMRIYLRADHFNTFWGENNYYSAPNTPFRDFKIQMGVKWYLFT</sequence>
<feature type="chain" id="PRO_5012981003" evidence="1">
    <location>
        <begin position="20"/>
        <end position="657"/>
    </location>
</feature>
<dbReference type="AlphaFoldDB" id="A0A1W2BDT8"/>
<keyword evidence="1" id="KW-0732">Signal</keyword>
<dbReference type="Pfam" id="PF14121">
    <property type="entry name" value="Porin_10"/>
    <property type="match status" value="1"/>
</dbReference>
<keyword evidence="3" id="KW-1185">Reference proteome</keyword>
<reference evidence="2 3" key="1">
    <citation type="submission" date="2017-04" db="EMBL/GenBank/DDBJ databases">
        <authorList>
            <person name="Afonso C.L."/>
            <person name="Miller P.J."/>
            <person name="Scott M.A."/>
            <person name="Spackman E."/>
            <person name="Goraichik I."/>
            <person name="Dimitrov K.M."/>
            <person name="Suarez D.L."/>
            <person name="Swayne D.E."/>
        </authorList>
    </citation>
    <scope>NUCLEOTIDE SEQUENCE [LARGE SCALE GENOMIC DNA]</scope>
    <source>
        <strain evidence="2 3">CGMCC 1.12708</strain>
    </source>
</reference>
<dbReference type="Proteomes" id="UP000192393">
    <property type="component" value="Unassembled WGS sequence"/>
</dbReference>
<dbReference type="InterPro" id="IPR025631">
    <property type="entry name" value="Porin_10"/>
</dbReference>
<evidence type="ECO:0000256" key="1">
    <source>
        <dbReference type="SAM" id="SignalP"/>
    </source>
</evidence>
<dbReference type="EMBL" id="FWXS01000006">
    <property type="protein sequence ID" value="SMC70971.1"/>
    <property type="molecule type" value="Genomic_DNA"/>
</dbReference>
<name>A0A1W2BDT8_9FLAO</name>
<accession>A0A1W2BDT8</accession>
<gene>
    <name evidence="2" type="ORF">SAMN06296427_10687</name>
</gene>
<dbReference type="OrthoDB" id="9812454at2"/>
<dbReference type="STRING" id="1434700.SAMN06296427_10687"/>